<dbReference type="InterPro" id="IPR006554">
    <property type="entry name" value="Helicase-like_DEXD_c2"/>
</dbReference>
<dbReference type="PANTHER" id="PTHR11472:SF34">
    <property type="entry name" value="REGULATOR OF TELOMERE ELONGATION HELICASE 1"/>
    <property type="match status" value="1"/>
</dbReference>
<dbReference type="InterPro" id="IPR045028">
    <property type="entry name" value="DinG/Rad3-like"/>
</dbReference>
<gene>
    <name evidence="12" type="ORF">GTQ48_16745</name>
</gene>
<evidence type="ECO:0000256" key="6">
    <source>
        <dbReference type="ARBA" id="ARBA00022840"/>
    </source>
</evidence>
<keyword evidence="13" id="KW-1185">Reference proteome</keyword>
<dbReference type="GO" id="GO:0051539">
    <property type="term" value="F:4 iron, 4 sulfur cluster binding"/>
    <property type="evidence" value="ECO:0007669"/>
    <property type="project" value="UniProtKB-KW"/>
</dbReference>
<keyword evidence="4" id="KW-0227">DNA damage</keyword>
<keyword evidence="6" id="KW-0067">ATP-binding</keyword>
<keyword evidence="2" id="KW-0479">Metal-binding</keyword>
<dbReference type="InterPro" id="IPR014001">
    <property type="entry name" value="Helicase_ATP-bd"/>
</dbReference>
<comment type="similarity">
    <text evidence="8">Belongs to the helicase family. DinG subfamily.</text>
</comment>
<evidence type="ECO:0000256" key="10">
    <source>
        <dbReference type="ARBA" id="ARBA00048954"/>
    </source>
</evidence>
<proteinExistence type="inferred from homology"/>
<dbReference type="PROSITE" id="PS51193">
    <property type="entry name" value="HELICASE_ATP_BIND_2"/>
    <property type="match status" value="1"/>
</dbReference>
<comment type="caution">
    <text evidence="12">The sequence shown here is derived from an EMBL/GenBank/DDBJ whole genome shotgun (WGS) entry which is preliminary data.</text>
</comment>
<dbReference type="Pfam" id="PF13307">
    <property type="entry name" value="Helicase_C_2"/>
    <property type="match status" value="1"/>
</dbReference>
<sequence>MPTIKNVFSSDGLLAKTIKGFVPREAQTDMANAVKHAIDTTGSLVVEAGTGTGKTFAYLAPVLISSGKAIISTGTKNLQEQLFHRDLPLVKKALSSKRKTALLKGRSNYLCLHRLSQHGGNSTLVEKEVLGQLSEVKRWSSTTKSGDMGELKTLPEDARVLPMVTSTVDNCLGRECPDYEDCYLVKARRKALDADIIVVNHHLFFADMALKDTGFGELIPEADAIIFDEAHQIPDIASDYFGESLSTRQIQDIAKDITLLFRTVLKDAGQLDKAADKCRMIASDLRLLFPHDPERGNWALALDRDEVRLQVGKLAEALGVLYEVCKLHLGRDKDLDNMYERIVASREQLDALSDNKQQNVSLWYETTPRHIVMHLTPLSIAAKFRRFVESPPRGWVFTSATLMVNGGFEHFQRRMGLEDSETLGLDSPFNYPEQAMLCVPRYLPEPNSYSMRETLLHTAKRLIKASRGRCFLLFTSHAMLREIAKKLEDEIDNPLLVQGTTTKQALLDAYLADEKAVLMGTGAFWEGVDVRGNDLVCVMIDKLPFASPDDPLLQARMEDVKKRGANPFGIIQIPQAVITLKQGAGRLIRDPTDKGVLVICDNRLVTKPYAKTFIGSLPDMKRTRSLDDVEAFLAGIDDEE</sequence>
<keyword evidence="2" id="KW-0004">4Fe-4S</keyword>
<dbReference type="InterPro" id="IPR014013">
    <property type="entry name" value="Helic_SF1/SF2_ATP-bd_DinG/Rad3"/>
</dbReference>
<dbReference type="SUPFAM" id="SSF52540">
    <property type="entry name" value="P-loop containing nucleoside triphosphate hydrolases"/>
    <property type="match status" value="2"/>
</dbReference>
<evidence type="ECO:0000256" key="3">
    <source>
        <dbReference type="ARBA" id="ARBA00022741"/>
    </source>
</evidence>
<dbReference type="EC" id="5.6.2.3" evidence="9"/>
<keyword evidence="12" id="KW-0347">Helicase</keyword>
<accession>A0A6N9TMT9</accession>
<evidence type="ECO:0000256" key="9">
    <source>
        <dbReference type="ARBA" id="ARBA00044969"/>
    </source>
</evidence>
<keyword evidence="5" id="KW-0378">Hydrolase</keyword>
<dbReference type="AlphaFoldDB" id="A0A6N9TMT9"/>
<dbReference type="Proteomes" id="UP000471381">
    <property type="component" value="Unassembled WGS sequence"/>
</dbReference>
<dbReference type="InterPro" id="IPR027417">
    <property type="entry name" value="P-loop_NTPase"/>
</dbReference>
<reference evidence="12 13" key="1">
    <citation type="submission" date="2020-01" db="EMBL/GenBank/DDBJ databases">
        <title>Genomes of bacteria type strains.</title>
        <authorList>
            <person name="Chen J."/>
            <person name="Zhu S."/>
            <person name="Yang J."/>
        </authorList>
    </citation>
    <scope>NUCLEOTIDE SEQUENCE [LARGE SCALE GENOMIC DNA]</scope>
    <source>
        <strain evidence="12 13">LMG 24078</strain>
    </source>
</reference>
<evidence type="ECO:0000256" key="2">
    <source>
        <dbReference type="ARBA" id="ARBA00022485"/>
    </source>
</evidence>
<keyword evidence="3" id="KW-0547">Nucleotide-binding</keyword>
<organism evidence="12 13">
    <name type="scientific">Alteromonas genovensis</name>
    <dbReference type="NCBI Taxonomy" id="471225"/>
    <lineage>
        <taxon>Bacteria</taxon>
        <taxon>Pseudomonadati</taxon>
        <taxon>Pseudomonadota</taxon>
        <taxon>Gammaproteobacteria</taxon>
        <taxon>Alteromonadales</taxon>
        <taxon>Alteromonadaceae</taxon>
        <taxon>Alteromonas/Salinimonas group</taxon>
        <taxon>Alteromonas</taxon>
    </lineage>
</organism>
<comment type="catalytic activity">
    <reaction evidence="10">
        <text>ATP + H2O = ADP + phosphate + H(+)</text>
        <dbReference type="Rhea" id="RHEA:13065"/>
        <dbReference type="ChEBI" id="CHEBI:15377"/>
        <dbReference type="ChEBI" id="CHEBI:15378"/>
        <dbReference type="ChEBI" id="CHEBI:30616"/>
        <dbReference type="ChEBI" id="CHEBI:43474"/>
        <dbReference type="ChEBI" id="CHEBI:456216"/>
        <dbReference type="EC" id="5.6.2.3"/>
    </reaction>
</comment>
<protein>
    <recommendedName>
        <fullName evidence="9">DNA 5'-3' helicase</fullName>
        <ecNumber evidence="9">5.6.2.3</ecNumber>
    </recommendedName>
</protein>
<comment type="cofactor">
    <cofactor evidence="1">
        <name>[4Fe-4S] cluster</name>
        <dbReference type="ChEBI" id="CHEBI:49883"/>
    </cofactor>
</comment>
<dbReference type="GO" id="GO:0005524">
    <property type="term" value="F:ATP binding"/>
    <property type="evidence" value="ECO:0007669"/>
    <property type="project" value="UniProtKB-KW"/>
</dbReference>
<evidence type="ECO:0000256" key="4">
    <source>
        <dbReference type="ARBA" id="ARBA00022763"/>
    </source>
</evidence>
<dbReference type="RefSeq" id="WP_163107687.1">
    <property type="nucleotide sequence ID" value="NZ_JAAAWO010000016.1"/>
</dbReference>
<dbReference type="FunFam" id="3.40.50.300:FF:000499">
    <property type="entry name" value="ATP-dependent DNA helicase"/>
    <property type="match status" value="1"/>
</dbReference>
<evidence type="ECO:0000259" key="11">
    <source>
        <dbReference type="PROSITE" id="PS51193"/>
    </source>
</evidence>
<name>A0A6N9TMT9_9ALTE</name>
<keyword evidence="7" id="KW-0234">DNA repair</keyword>
<evidence type="ECO:0000256" key="5">
    <source>
        <dbReference type="ARBA" id="ARBA00022801"/>
    </source>
</evidence>
<dbReference type="Gene3D" id="3.40.50.300">
    <property type="entry name" value="P-loop containing nucleotide triphosphate hydrolases"/>
    <property type="match status" value="2"/>
</dbReference>
<dbReference type="InterPro" id="IPR006555">
    <property type="entry name" value="ATP-dep_Helicase_C"/>
</dbReference>
<keyword evidence="2" id="KW-0408">Iron</keyword>
<dbReference type="InterPro" id="IPR011545">
    <property type="entry name" value="DEAD/DEAH_box_helicase_dom"/>
</dbReference>
<dbReference type="EMBL" id="JAAAWO010000016">
    <property type="protein sequence ID" value="NDW17166.1"/>
    <property type="molecule type" value="Genomic_DNA"/>
</dbReference>
<evidence type="ECO:0000256" key="7">
    <source>
        <dbReference type="ARBA" id="ARBA00023204"/>
    </source>
</evidence>
<dbReference type="GO" id="GO:0003676">
    <property type="term" value="F:nucleic acid binding"/>
    <property type="evidence" value="ECO:0007669"/>
    <property type="project" value="InterPro"/>
</dbReference>
<evidence type="ECO:0000256" key="8">
    <source>
        <dbReference type="ARBA" id="ARBA00038058"/>
    </source>
</evidence>
<dbReference type="Pfam" id="PF00270">
    <property type="entry name" value="DEAD"/>
    <property type="match status" value="1"/>
</dbReference>
<evidence type="ECO:0000313" key="12">
    <source>
        <dbReference type="EMBL" id="NDW17166.1"/>
    </source>
</evidence>
<evidence type="ECO:0000313" key="13">
    <source>
        <dbReference type="Proteomes" id="UP000471381"/>
    </source>
</evidence>
<evidence type="ECO:0000256" key="1">
    <source>
        <dbReference type="ARBA" id="ARBA00001966"/>
    </source>
</evidence>
<dbReference type="PANTHER" id="PTHR11472">
    <property type="entry name" value="DNA REPAIR DEAD HELICASE RAD3/XP-D SUBFAMILY MEMBER"/>
    <property type="match status" value="1"/>
</dbReference>
<feature type="domain" description="Helicase ATP-binding" evidence="11">
    <location>
        <begin position="13"/>
        <end position="275"/>
    </location>
</feature>
<keyword evidence="2" id="KW-0411">Iron-sulfur</keyword>
<dbReference type="SMART" id="SM00488">
    <property type="entry name" value="DEXDc2"/>
    <property type="match status" value="1"/>
</dbReference>
<dbReference type="SMART" id="SM00487">
    <property type="entry name" value="DEXDc"/>
    <property type="match status" value="1"/>
</dbReference>
<dbReference type="GO" id="GO:0006281">
    <property type="term" value="P:DNA repair"/>
    <property type="evidence" value="ECO:0007669"/>
    <property type="project" value="UniProtKB-KW"/>
</dbReference>
<dbReference type="SMART" id="SM00491">
    <property type="entry name" value="HELICc2"/>
    <property type="match status" value="1"/>
</dbReference>
<dbReference type="GO" id="GO:0043139">
    <property type="term" value="F:5'-3' DNA helicase activity"/>
    <property type="evidence" value="ECO:0007669"/>
    <property type="project" value="UniProtKB-EC"/>
</dbReference>
<dbReference type="GO" id="GO:0016818">
    <property type="term" value="F:hydrolase activity, acting on acid anhydrides, in phosphorus-containing anhydrides"/>
    <property type="evidence" value="ECO:0007669"/>
    <property type="project" value="InterPro"/>
</dbReference>